<keyword evidence="7 33" id="KW-0285">Flavoprotein</keyword>
<keyword evidence="17 33" id="KW-0472">Membrane</keyword>
<dbReference type="GO" id="GO:0050660">
    <property type="term" value="F:flavin adenine dinucleotide binding"/>
    <property type="evidence" value="ECO:0007669"/>
    <property type="project" value="InterPro"/>
</dbReference>
<evidence type="ECO:0000256" key="32">
    <source>
        <dbReference type="ARBA" id="ARBA00049475"/>
    </source>
</evidence>
<evidence type="ECO:0000256" key="17">
    <source>
        <dbReference type="ARBA" id="ARBA00023136"/>
    </source>
</evidence>
<dbReference type="PRINTS" id="PR00370">
    <property type="entry name" value="FMOXYGENASE"/>
</dbReference>
<comment type="catalytic activity">
    <reaction evidence="28">
        <text>octan-3-one + NADPH + O2 + H(+) = ethyl hexanoate + NADP(+) + H2O</text>
        <dbReference type="Rhea" id="RHEA:54856"/>
        <dbReference type="ChEBI" id="CHEBI:15377"/>
        <dbReference type="ChEBI" id="CHEBI:15378"/>
        <dbReference type="ChEBI" id="CHEBI:15379"/>
        <dbReference type="ChEBI" id="CHEBI:57783"/>
        <dbReference type="ChEBI" id="CHEBI:58349"/>
        <dbReference type="ChEBI" id="CHEBI:80946"/>
        <dbReference type="ChEBI" id="CHEBI:86055"/>
    </reaction>
    <physiologicalReaction direction="left-to-right" evidence="28">
        <dbReference type="Rhea" id="RHEA:54857"/>
    </physiologicalReaction>
</comment>
<protein>
    <recommendedName>
        <fullName evidence="34">Flavin-containing monooxygenase</fullName>
        <ecNumber evidence="34">1.-.-.-</ecNumber>
    </recommendedName>
</protein>
<dbReference type="PRINTS" id="PR01125">
    <property type="entry name" value="FMOXYGENASE5"/>
</dbReference>
<evidence type="ECO:0000256" key="13">
    <source>
        <dbReference type="ARBA" id="ARBA00022989"/>
    </source>
</evidence>
<feature type="transmembrane region" description="Helical" evidence="35">
    <location>
        <begin position="514"/>
        <end position="534"/>
    </location>
</feature>
<sequence length="535" mass="61343">MAKRICIVGGGASGLTAIKACLEQNLIPVCYEWTKNLGGLWRYREDDVHGLGSVMKSTIINSSKEVSAFSDFPPPKEFPNYMHNSKMIRYIEMYAENFDLKRHINFDHEVKSIEQASDFEETGRWVVTVQKNGSQKPFQETFDGVMVCAGHHVFPIIPKFPGQEKFKGRIIHTHSYKKPNGYEDKQVLVVGVGNSGGDVAVELSNIASQVYLSTRRGAWVIHRVGPKGKPFDIHLMTRFWNFWFNNLPYPMVCYIAEREINKRFDHDLYKMKPEHHIFGQHPMVNDALPNRILSGTVMVKGDIKEFTENGVIFEGESEEIAVDEVILATGYKITFPYLSKDLVWVKDNQVELFKFAFPPKLKHNSLVLIGLGQPVGPLMPISEMQSRIYALHMSGKIQLPSEEEMMEDVRRKDIEMRKRYFSGPRHTIQMDWINFMDELAELAGVQPDVFSMFFNDPILFYHCVRGPCLPYQYRLQGPNAWEGARKAIMEADQRVVAALNTRYIPKRKTEEINIFKFIMASISIILLALFLATVA</sequence>
<dbReference type="GO" id="GO:0016174">
    <property type="term" value="F:NAD(P)H oxidase H2O2-forming activity"/>
    <property type="evidence" value="ECO:0007669"/>
    <property type="project" value="UniProtKB-EC"/>
</dbReference>
<dbReference type="GO" id="GO:0006629">
    <property type="term" value="P:lipid metabolic process"/>
    <property type="evidence" value="ECO:0007669"/>
    <property type="project" value="UniProtKB-KW"/>
</dbReference>
<accession>A0A4Y2J065</accession>
<evidence type="ECO:0000256" key="8">
    <source>
        <dbReference type="ARBA" id="ARBA00022692"/>
    </source>
</evidence>
<comment type="subcellular location">
    <subcellularLocation>
        <location evidence="2">Endoplasmic reticulum membrane</location>
        <topology evidence="2">Single-pass membrane protein</topology>
    </subcellularLocation>
    <subcellularLocation>
        <location evidence="3">Microsome membrane</location>
    </subcellularLocation>
</comment>
<comment type="catalytic activity">
    <reaction evidence="24">
        <text>NADPH + O2 + H(+) = H2O2 + NADP(+)</text>
        <dbReference type="Rhea" id="RHEA:11260"/>
        <dbReference type="ChEBI" id="CHEBI:15378"/>
        <dbReference type="ChEBI" id="CHEBI:15379"/>
        <dbReference type="ChEBI" id="CHEBI:16240"/>
        <dbReference type="ChEBI" id="CHEBI:57783"/>
        <dbReference type="ChEBI" id="CHEBI:58349"/>
        <dbReference type="EC" id="1.6.3.1"/>
    </reaction>
    <physiologicalReaction direction="left-to-right" evidence="24">
        <dbReference type="Rhea" id="RHEA:11261"/>
    </physiologicalReaction>
</comment>
<gene>
    <name evidence="36" type="primary">Fmo5_10</name>
    <name evidence="36" type="ORF">AVEN_74942_1</name>
</gene>
<dbReference type="InterPro" id="IPR050346">
    <property type="entry name" value="FMO-like"/>
</dbReference>
<dbReference type="InterPro" id="IPR000960">
    <property type="entry name" value="Flavin_mOase"/>
</dbReference>
<dbReference type="EMBL" id="BGPR01003091">
    <property type="protein sequence ID" value="GBM83553.1"/>
    <property type="molecule type" value="Genomic_DNA"/>
</dbReference>
<evidence type="ECO:0000256" key="2">
    <source>
        <dbReference type="ARBA" id="ARBA00004389"/>
    </source>
</evidence>
<name>A0A4Y2J065_ARAVE</name>
<comment type="similarity">
    <text evidence="4 33 34">Belongs to the FMO family.</text>
</comment>
<evidence type="ECO:0000313" key="36">
    <source>
        <dbReference type="EMBL" id="GBM83553.1"/>
    </source>
</evidence>
<evidence type="ECO:0000256" key="11">
    <source>
        <dbReference type="ARBA" id="ARBA00022848"/>
    </source>
</evidence>
<keyword evidence="13 35" id="KW-1133">Transmembrane helix</keyword>
<reference evidence="36 37" key="1">
    <citation type="journal article" date="2019" name="Sci. Rep.">
        <title>Orb-weaving spider Araneus ventricosus genome elucidates the spidroin gene catalogue.</title>
        <authorList>
            <person name="Kono N."/>
            <person name="Nakamura H."/>
            <person name="Ohtoshi R."/>
            <person name="Moran D.A.P."/>
            <person name="Shinohara A."/>
            <person name="Yoshida Y."/>
            <person name="Fujiwara M."/>
            <person name="Mori M."/>
            <person name="Tomita M."/>
            <person name="Arakawa K."/>
        </authorList>
    </citation>
    <scope>NUCLEOTIDE SEQUENCE [LARGE SCALE GENOMIC DNA]</scope>
</reference>
<comment type="catalytic activity">
    <reaction evidence="20">
        <text>hypotaurine + NADH + O2 + H(+) = taurine + NAD(+) + H2O</text>
        <dbReference type="Rhea" id="RHEA:74111"/>
        <dbReference type="ChEBI" id="CHEBI:15377"/>
        <dbReference type="ChEBI" id="CHEBI:15378"/>
        <dbReference type="ChEBI" id="CHEBI:15379"/>
        <dbReference type="ChEBI" id="CHEBI:57540"/>
        <dbReference type="ChEBI" id="CHEBI:57853"/>
        <dbReference type="ChEBI" id="CHEBI:57945"/>
        <dbReference type="ChEBI" id="CHEBI:507393"/>
        <dbReference type="EC" id="1.14.13.8"/>
    </reaction>
    <physiologicalReaction direction="left-to-right" evidence="20">
        <dbReference type="Rhea" id="RHEA:74112"/>
    </physiologicalReaction>
</comment>
<dbReference type="GO" id="GO:0004499">
    <property type="term" value="F:N,N-dimethylaniline monooxygenase activity"/>
    <property type="evidence" value="ECO:0007669"/>
    <property type="project" value="UniProtKB-UniRule"/>
</dbReference>
<evidence type="ECO:0000256" key="30">
    <source>
        <dbReference type="ARBA" id="ARBA00048990"/>
    </source>
</evidence>
<evidence type="ECO:0000256" key="21">
    <source>
        <dbReference type="ARBA" id="ARBA00047426"/>
    </source>
</evidence>
<comment type="catalytic activity">
    <reaction evidence="29">
        <text>(2E)-geranial + NADPH + O2 + H(+) = (1E)-2,6-dimethylhepta-1,5-dien-1-yl formate + NADP(+) + H2O</text>
        <dbReference type="Rhea" id="RHEA:54860"/>
        <dbReference type="ChEBI" id="CHEBI:15377"/>
        <dbReference type="ChEBI" id="CHEBI:15378"/>
        <dbReference type="ChEBI" id="CHEBI:15379"/>
        <dbReference type="ChEBI" id="CHEBI:16980"/>
        <dbReference type="ChEBI" id="CHEBI:57783"/>
        <dbReference type="ChEBI" id="CHEBI:58349"/>
        <dbReference type="ChEBI" id="CHEBI:138375"/>
    </reaction>
    <physiologicalReaction direction="left-to-right" evidence="29">
        <dbReference type="Rhea" id="RHEA:54861"/>
    </physiologicalReaction>
</comment>
<evidence type="ECO:0000256" key="24">
    <source>
        <dbReference type="ARBA" id="ARBA00047864"/>
    </source>
</evidence>
<evidence type="ECO:0000256" key="14">
    <source>
        <dbReference type="ARBA" id="ARBA00023002"/>
    </source>
</evidence>
<keyword evidence="9 33" id="KW-0256">Endoplasmic reticulum</keyword>
<keyword evidence="16" id="KW-0443">Lipid metabolism</keyword>
<keyword evidence="12 33" id="KW-0521">NADP</keyword>
<evidence type="ECO:0000256" key="29">
    <source>
        <dbReference type="ARBA" id="ARBA00048989"/>
    </source>
</evidence>
<evidence type="ECO:0000256" key="27">
    <source>
        <dbReference type="ARBA" id="ARBA00048088"/>
    </source>
</evidence>
<comment type="catalytic activity">
    <reaction evidence="26">
        <text>hypotaurine + NADPH + O2 + H(+) = taurine + NADP(+) + H2O</text>
        <dbReference type="Rhea" id="RHEA:69819"/>
        <dbReference type="ChEBI" id="CHEBI:15377"/>
        <dbReference type="ChEBI" id="CHEBI:15378"/>
        <dbReference type="ChEBI" id="CHEBI:15379"/>
        <dbReference type="ChEBI" id="CHEBI:57783"/>
        <dbReference type="ChEBI" id="CHEBI:57853"/>
        <dbReference type="ChEBI" id="CHEBI:58349"/>
        <dbReference type="ChEBI" id="CHEBI:507393"/>
        <dbReference type="EC" id="1.14.13.8"/>
    </reaction>
    <physiologicalReaction direction="left-to-right" evidence="26">
        <dbReference type="Rhea" id="RHEA:69820"/>
    </physiologicalReaction>
</comment>
<evidence type="ECO:0000256" key="26">
    <source>
        <dbReference type="ARBA" id="ARBA00048041"/>
    </source>
</evidence>
<evidence type="ECO:0000256" key="4">
    <source>
        <dbReference type="ARBA" id="ARBA00009183"/>
    </source>
</evidence>
<dbReference type="GO" id="GO:0034899">
    <property type="term" value="F:trimethylamine monooxygenase activity"/>
    <property type="evidence" value="ECO:0007669"/>
    <property type="project" value="UniProtKB-EC"/>
</dbReference>
<keyword evidence="6" id="KW-0597">Phosphoprotein</keyword>
<dbReference type="SUPFAM" id="SSF51905">
    <property type="entry name" value="FAD/NAD(P)-binding domain"/>
    <property type="match status" value="2"/>
</dbReference>
<dbReference type="InterPro" id="IPR036188">
    <property type="entry name" value="FAD/NAD-bd_sf"/>
</dbReference>
<keyword evidence="14 33" id="KW-0560">Oxidoreductase</keyword>
<dbReference type="GO" id="GO:0050661">
    <property type="term" value="F:NADP binding"/>
    <property type="evidence" value="ECO:0007669"/>
    <property type="project" value="InterPro"/>
</dbReference>
<dbReference type="PIRSF" id="PIRSF000332">
    <property type="entry name" value="FMO"/>
    <property type="match status" value="1"/>
</dbReference>
<evidence type="ECO:0000256" key="35">
    <source>
        <dbReference type="SAM" id="Phobius"/>
    </source>
</evidence>
<keyword evidence="5" id="KW-0488">Methylation</keyword>
<keyword evidence="8 35" id="KW-0812">Transmembrane</keyword>
<evidence type="ECO:0000256" key="20">
    <source>
        <dbReference type="ARBA" id="ARBA00047338"/>
    </source>
</evidence>
<evidence type="ECO:0000256" key="19">
    <source>
        <dbReference type="ARBA" id="ARBA00045957"/>
    </source>
</evidence>
<evidence type="ECO:0000256" key="1">
    <source>
        <dbReference type="ARBA" id="ARBA00001974"/>
    </source>
</evidence>
<dbReference type="Gene3D" id="3.50.50.60">
    <property type="entry name" value="FAD/NAD(P)-binding domain"/>
    <property type="match status" value="1"/>
</dbReference>
<keyword evidence="11" id="KW-0492">Microsome</keyword>
<comment type="catalytic activity">
    <reaction evidence="32">
        <text>octan-3-one + NADPH + O2 + H(+) = pentyl propanoate + NADP(+) + H2O</text>
        <dbReference type="Rhea" id="RHEA:54840"/>
        <dbReference type="ChEBI" id="CHEBI:15377"/>
        <dbReference type="ChEBI" id="CHEBI:15378"/>
        <dbReference type="ChEBI" id="CHEBI:15379"/>
        <dbReference type="ChEBI" id="CHEBI:57783"/>
        <dbReference type="ChEBI" id="CHEBI:58349"/>
        <dbReference type="ChEBI" id="CHEBI:80946"/>
        <dbReference type="ChEBI" id="CHEBI:87373"/>
    </reaction>
    <physiologicalReaction direction="left-to-right" evidence="32">
        <dbReference type="Rhea" id="RHEA:54841"/>
    </physiologicalReaction>
</comment>
<evidence type="ECO:0000256" key="3">
    <source>
        <dbReference type="ARBA" id="ARBA00004524"/>
    </source>
</evidence>
<evidence type="ECO:0000256" key="5">
    <source>
        <dbReference type="ARBA" id="ARBA00022481"/>
    </source>
</evidence>
<evidence type="ECO:0000256" key="28">
    <source>
        <dbReference type="ARBA" id="ARBA00048459"/>
    </source>
</evidence>
<evidence type="ECO:0000313" key="37">
    <source>
        <dbReference type="Proteomes" id="UP000499080"/>
    </source>
</evidence>
<dbReference type="GO" id="GO:0005789">
    <property type="term" value="C:endoplasmic reticulum membrane"/>
    <property type="evidence" value="ECO:0007669"/>
    <property type="project" value="UniProtKB-SubCell"/>
</dbReference>
<comment type="catalytic activity">
    <reaction evidence="22">
        <text>heptan-2-one + NADPH + O2 + H(+) = pentyl acetate + NADP(+) + H2O</text>
        <dbReference type="Rhea" id="RHEA:54836"/>
        <dbReference type="ChEBI" id="CHEBI:5672"/>
        <dbReference type="ChEBI" id="CHEBI:15377"/>
        <dbReference type="ChEBI" id="CHEBI:15378"/>
        <dbReference type="ChEBI" id="CHEBI:15379"/>
        <dbReference type="ChEBI" id="CHEBI:57783"/>
        <dbReference type="ChEBI" id="CHEBI:58349"/>
        <dbReference type="ChEBI" id="CHEBI:87362"/>
    </reaction>
    <physiologicalReaction direction="left-to-right" evidence="22">
        <dbReference type="Rhea" id="RHEA:54837"/>
    </physiologicalReaction>
</comment>
<evidence type="ECO:0000256" key="10">
    <source>
        <dbReference type="ARBA" id="ARBA00022827"/>
    </source>
</evidence>
<comment type="function">
    <text evidence="18">Acts as a Baeyer-Villiger monooxygenase on a broad range of substrates. Catalyzes the insertion of an oxygen atom into a carbon-carbon bond adjacent to a carbonyl, which converts ketones to esters. Active on diverse carbonyl compounds, whereas soft nucleophiles are mostly non- or poorly reactive. In contrast with other forms of FMO it is non- or poorly active on 'classical' substrates such as drugs, pesticides, and dietary components containing soft nucleophilic heteroatoms. Able to oxidize drug molecules bearing a carbonyl group on an aliphatic chain, such as nabumetone and pentoxifylline. Also, in the absence of substrates, shows slow but yet significant NADPH oxidase activity. Acts as a positive modulator of cholesterol biosynthesis as well as glucose homeostasis, promoting metabolic aging via pleiotropic effects.</text>
</comment>
<evidence type="ECO:0000256" key="12">
    <source>
        <dbReference type="ARBA" id="ARBA00022857"/>
    </source>
</evidence>
<comment type="cofactor">
    <cofactor evidence="1 33 34">
        <name>FAD</name>
        <dbReference type="ChEBI" id="CHEBI:57692"/>
    </cofactor>
</comment>
<comment type="catalytic activity">
    <reaction evidence="23">
        <text>sulcatone + NADPH + O2 + H(+) = 4-methylpent-3-en-1-yl acetate + NADP(+) + H2O</text>
        <dbReference type="Rhea" id="RHEA:54864"/>
        <dbReference type="ChEBI" id="CHEBI:15377"/>
        <dbReference type="ChEBI" id="CHEBI:15378"/>
        <dbReference type="ChEBI" id="CHEBI:15379"/>
        <dbReference type="ChEBI" id="CHEBI:16310"/>
        <dbReference type="ChEBI" id="CHEBI:57783"/>
        <dbReference type="ChEBI" id="CHEBI:58349"/>
        <dbReference type="ChEBI" id="CHEBI:138373"/>
    </reaction>
    <physiologicalReaction direction="left-to-right" evidence="23">
        <dbReference type="Rhea" id="RHEA:54865"/>
    </physiologicalReaction>
</comment>
<evidence type="ECO:0000256" key="9">
    <source>
        <dbReference type="ARBA" id="ARBA00022824"/>
    </source>
</evidence>
<evidence type="ECO:0000256" key="16">
    <source>
        <dbReference type="ARBA" id="ARBA00023098"/>
    </source>
</evidence>
<evidence type="ECO:0000256" key="18">
    <source>
        <dbReference type="ARBA" id="ARBA00045722"/>
    </source>
</evidence>
<evidence type="ECO:0000256" key="22">
    <source>
        <dbReference type="ARBA" id="ARBA00047574"/>
    </source>
</evidence>
<comment type="caution">
    <text evidence="36">The sequence shown here is derived from an EMBL/GenBank/DDBJ whole genome shotgun (WGS) entry which is preliminary data.</text>
</comment>
<comment type="catalytic activity">
    <reaction evidence="25">
        <text>hexan-3-one + NADPH + O2 + H(+) = ethyl butanoate + NADP(+) + H2O</text>
        <dbReference type="Rhea" id="RHEA:54844"/>
        <dbReference type="ChEBI" id="CHEBI:15377"/>
        <dbReference type="ChEBI" id="CHEBI:15378"/>
        <dbReference type="ChEBI" id="CHEBI:15379"/>
        <dbReference type="ChEBI" id="CHEBI:57783"/>
        <dbReference type="ChEBI" id="CHEBI:58349"/>
        <dbReference type="ChEBI" id="CHEBI:88764"/>
        <dbReference type="ChEBI" id="CHEBI:89891"/>
    </reaction>
    <physiologicalReaction direction="left-to-right" evidence="25">
        <dbReference type="Rhea" id="RHEA:54845"/>
    </physiologicalReaction>
</comment>
<evidence type="ECO:0000256" key="7">
    <source>
        <dbReference type="ARBA" id="ARBA00022630"/>
    </source>
</evidence>
<evidence type="ECO:0000256" key="6">
    <source>
        <dbReference type="ARBA" id="ARBA00022553"/>
    </source>
</evidence>
<dbReference type="InterPro" id="IPR020946">
    <property type="entry name" value="Flavin_mOase-like"/>
</dbReference>
<keyword evidence="10 33" id="KW-0274">FAD</keyword>
<comment type="catalytic activity">
    <reaction evidence="27">
        <text>trimethylamine + NADPH + O2 = trimethylamine N-oxide + NADP(+) + H2O</text>
        <dbReference type="Rhea" id="RHEA:31979"/>
        <dbReference type="ChEBI" id="CHEBI:15377"/>
        <dbReference type="ChEBI" id="CHEBI:15379"/>
        <dbReference type="ChEBI" id="CHEBI:15724"/>
        <dbReference type="ChEBI" id="CHEBI:57783"/>
        <dbReference type="ChEBI" id="CHEBI:58349"/>
        <dbReference type="ChEBI" id="CHEBI:58389"/>
        <dbReference type="EC" id="1.14.13.148"/>
    </reaction>
    <physiologicalReaction direction="left-to-right" evidence="27">
        <dbReference type="Rhea" id="RHEA:31980"/>
    </physiologicalReaction>
</comment>
<dbReference type="GO" id="GO:0047822">
    <property type="term" value="F:hypotaurine monooxygenase activity"/>
    <property type="evidence" value="ECO:0007669"/>
    <property type="project" value="RHEA"/>
</dbReference>
<dbReference type="Proteomes" id="UP000499080">
    <property type="component" value="Unassembled WGS sequence"/>
</dbReference>
<comment type="catalytic activity">
    <reaction evidence="21">
        <text>hexan-3-one + NADPH + O2 + H(+) = propyl propanoate + NADP(+) + H2O</text>
        <dbReference type="Rhea" id="RHEA:54848"/>
        <dbReference type="ChEBI" id="CHEBI:15377"/>
        <dbReference type="ChEBI" id="CHEBI:15378"/>
        <dbReference type="ChEBI" id="CHEBI:15379"/>
        <dbReference type="ChEBI" id="CHEBI:57783"/>
        <dbReference type="ChEBI" id="CHEBI:58349"/>
        <dbReference type="ChEBI" id="CHEBI:89828"/>
        <dbReference type="ChEBI" id="CHEBI:89891"/>
    </reaction>
    <physiologicalReaction direction="left-to-right" evidence="21">
        <dbReference type="Rhea" id="RHEA:54849"/>
    </physiologicalReaction>
</comment>
<dbReference type="Pfam" id="PF00743">
    <property type="entry name" value="FMO-like"/>
    <property type="match status" value="1"/>
</dbReference>
<comment type="function">
    <text evidence="19">Broad spectrum monooxygenase that catalyzes the oxygenation of a wide variety of nitrogen- and sulfur-containing compounds including xenobiotics. Catalyzes the S-oxygenation of hypotaurine to produce taurine, an organic osmolyte involved in cell volume regulation as well as a variety of cytoprotective and developmental processes. In vitro, catalyzes the N-oxygenation of trimethylamine (TMA) to produce trimethylamine N-oxide (TMAO) and could therefore participate to the detoxification of this compound that is generated by the action of gut microbiota from dietary precursors such as choline, choline containing compounds, betaine or L-carnitine.</text>
</comment>
<organism evidence="36 37">
    <name type="scientific">Araneus ventricosus</name>
    <name type="common">Orbweaver spider</name>
    <name type="synonym">Epeira ventricosa</name>
    <dbReference type="NCBI Taxonomy" id="182803"/>
    <lineage>
        <taxon>Eukaryota</taxon>
        <taxon>Metazoa</taxon>
        <taxon>Ecdysozoa</taxon>
        <taxon>Arthropoda</taxon>
        <taxon>Chelicerata</taxon>
        <taxon>Arachnida</taxon>
        <taxon>Araneae</taxon>
        <taxon>Araneomorphae</taxon>
        <taxon>Entelegynae</taxon>
        <taxon>Araneoidea</taxon>
        <taxon>Araneidae</taxon>
        <taxon>Araneus</taxon>
    </lineage>
</organism>
<dbReference type="EC" id="1.-.-.-" evidence="34"/>
<dbReference type="AlphaFoldDB" id="A0A4Y2J065"/>
<proteinExistence type="inferred from homology"/>
<evidence type="ECO:0000256" key="15">
    <source>
        <dbReference type="ARBA" id="ARBA00023033"/>
    </source>
</evidence>
<evidence type="ECO:0000256" key="34">
    <source>
        <dbReference type="RuleBase" id="RU361177"/>
    </source>
</evidence>
<evidence type="ECO:0000256" key="33">
    <source>
        <dbReference type="PIRNR" id="PIRNR000332"/>
    </source>
</evidence>
<evidence type="ECO:0000256" key="23">
    <source>
        <dbReference type="ARBA" id="ARBA00047855"/>
    </source>
</evidence>
<keyword evidence="15 33" id="KW-0503">Monooxygenase</keyword>
<evidence type="ECO:0000256" key="31">
    <source>
        <dbReference type="ARBA" id="ARBA00049443"/>
    </source>
</evidence>
<dbReference type="InterPro" id="IPR002257">
    <property type="entry name" value="Flavin_mOase_5"/>
</dbReference>
<dbReference type="OrthoDB" id="66881at2759"/>
<evidence type="ECO:0000256" key="25">
    <source>
        <dbReference type="ARBA" id="ARBA00047977"/>
    </source>
</evidence>
<dbReference type="FunFam" id="3.50.50.60:FF:000159">
    <property type="entry name" value="Dimethylaniline monooxygenase [N-oxide-forming]"/>
    <property type="match status" value="1"/>
</dbReference>
<dbReference type="PANTHER" id="PTHR23023">
    <property type="entry name" value="DIMETHYLANILINE MONOOXYGENASE"/>
    <property type="match status" value="1"/>
</dbReference>
<keyword evidence="37" id="KW-1185">Reference proteome</keyword>
<comment type="catalytic activity">
    <reaction evidence="30">
        <text>heptan-4-one + NADPH + O2 + H(+) = propyl butanoate + NADP(+) + H2O</text>
        <dbReference type="Rhea" id="RHEA:54852"/>
        <dbReference type="ChEBI" id="CHEBI:15377"/>
        <dbReference type="ChEBI" id="CHEBI:15378"/>
        <dbReference type="ChEBI" id="CHEBI:15379"/>
        <dbReference type="ChEBI" id="CHEBI:57783"/>
        <dbReference type="ChEBI" id="CHEBI:58349"/>
        <dbReference type="ChEBI" id="CHEBI:89484"/>
        <dbReference type="ChEBI" id="CHEBI:89719"/>
    </reaction>
    <physiologicalReaction direction="left-to-right" evidence="30">
        <dbReference type="Rhea" id="RHEA:54853"/>
    </physiologicalReaction>
</comment>
<comment type="catalytic activity">
    <reaction evidence="31">
        <text>N,N-dimethylaniline + NADPH + O2 + H(+) = N,N-dimethylaniline N-oxide + NADP(+) + H2O</text>
        <dbReference type="Rhea" id="RHEA:24468"/>
        <dbReference type="ChEBI" id="CHEBI:15377"/>
        <dbReference type="ChEBI" id="CHEBI:15378"/>
        <dbReference type="ChEBI" id="CHEBI:15379"/>
        <dbReference type="ChEBI" id="CHEBI:16269"/>
        <dbReference type="ChEBI" id="CHEBI:17735"/>
        <dbReference type="ChEBI" id="CHEBI:57783"/>
        <dbReference type="ChEBI" id="CHEBI:58349"/>
        <dbReference type="EC" id="1.14.13.8"/>
    </reaction>
    <physiologicalReaction direction="left-to-right" evidence="31">
        <dbReference type="Rhea" id="RHEA:24469"/>
    </physiologicalReaction>
</comment>